<dbReference type="RefSeq" id="WP_043919269.1">
    <property type="nucleotide sequence ID" value="NZ_FZPF01000007.1"/>
</dbReference>
<dbReference type="EMBL" id="JYFE01000043">
    <property type="protein sequence ID" value="KIT15787.1"/>
    <property type="molecule type" value="Genomic_DNA"/>
</dbReference>
<evidence type="ECO:0000259" key="5">
    <source>
        <dbReference type="Pfam" id="PF13675"/>
    </source>
</evidence>
<evidence type="ECO:0000313" key="7">
    <source>
        <dbReference type="Proteomes" id="UP000032232"/>
    </source>
</evidence>
<evidence type="ECO:0000256" key="3">
    <source>
        <dbReference type="ARBA" id="ARBA00022989"/>
    </source>
</evidence>
<dbReference type="Proteomes" id="UP000032232">
    <property type="component" value="Unassembled WGS sequence"/>
</dbReference>
<comment type="caution">
    <text evidence="6">The sequence shown here is derived from an EMBL/GenBank/DDBJ whole genome shotgun (WGS) entry which is preliminary data.</text>
</comment>
<dbReference type="Pfam" id="PF13675">
    <property type="entry name" value="PilJ"/>
    <property type="match status" value="1"/>
</dbReference>
<organism evidence="6 7">
    <name type="scientific">Jannaschia aquimarina</name>
    <dbReference type="NCBI Taxonomy" id="935700"/>
    <lineage>
        <taxon>Bacteria</taxon>
        <taxon>Pseudomonadati</taxon>
        <taxon>Pseudomonadota</taxon>
        <taxon>Alphaproteobacteria</taxon>
        <taxon>Rhodobacterales</taxon>
        <taxon>Roseobacteraceae</taxon>
        <taxon>Jannaschia</taxon>
    </lineage>
</organism>
<keyword evidence="7" id="KW-1185">Reference proteome</keyword>
<dbReference type="GO" id="GO:0016020">
    <property type="term" value="C:membrane"/>
    <property type="evidence" value="ECO:0007669"/>
    <property type="project" value="UniProtKB-SubCell"/>
</dbReference>
<accession>A0A0D1CM02</accession>
<protein>
    <recommendedName>
        <fullName evidence="5">NarX-like N-terminal domain-containing protein</fullName>
    </recommendedName>
</protein>
<sequence>MARRISTFDFGLPVRGVLTAAFVTAAMPAQADLLLSVRYAADPGAAERLEAADRLRTLSHEVASAACHMAGGVEPDQSRKLMIETKRDVIRISAALRHGDAGWNILGEETDRAILADLDKFDATWAPVQAALETLMESPQDADALRIVKAASEELFETSYHLLSVLSGEYSNPMDLLQSDAILMDIVGRQAMLTQKIAKEACEVWTGTHTPERVDALYASTDMFELGIRALHDGMPELGIKPAPTPGIRYALEDVLSDWEIVRGHLALVKAGEIGEADKSDLYTRLNDKMYKLEKLVHMYVEFSKHDYGVNGG</sequence>
<name>A0A0D1CM02_9RHOB</name>
<keyword evidence="3" id="KW-1133">Transmembrane helix</keyword>
<evidence type="ECO:0000313" key="6">
    <source>
        <dbReference type="EMBL" id="KIT15787.1"/>
    </source>
</evidence>
<dbReference type="PATRIC" id="fig|935700.4.peg.2538"/>
<feature type="domain" description="NarX-like N-terminal" evidence="5">
    <location>
        <begin position="178"/>
        <end position="266"/>
    </location>
</feature>
<dbReference type="InterPro" id="IPR029095">
    <property type="entry name" value="NarX-like_N"/>
</dbReference>
<evidence type="ECO:0000256" key="4">
    <source>
        <dbReference type="ARBA" id="ARBA00023136"/>
    </source>
</evidence>
<gene>
    <name evidence="6" type="ORF">jaqu_24650</name>
</gene>
<proteinExistence type="predicted"/>
<reference evidence="6 7" key="1">
    <citation type="submission" date="2015-02" db="EMBL/GenBank/DDBJ databases">
        <title>Genome Sequence of Jannaschia aquimarina DSM28248, a member of the Roseobacter clade.</title>
        <authorList>
            <person name="Voget S."/>
            <person name="Daniel R."/>
        </authorList>
    </citation>
    <scope>NUCLEOTIDE SEQUENCE [LARGE SCALE GENOMIC DNA]</scope>
    <source>
        <strain evidence="6 7">GSW-M26</strain>
    </source>
</reference>
<comment type="subcellular location">
    <subcellularLocation>
        <location evidence="1">Membrane</location>
        <topology evidence="1">Multi-pass membrane protein</topology>
    </subcellularLocation>
</comment>
<evidence type="ECO:0000256" key="1">
    <source>
        <dbReference type="ARBA" id="ARBA00004141"/>
    </source>
</evidence>
<dbReference type="AlphaFoldDB" id="A0A0D1CM02"/>
<dbReference type="OrthoDB" id="952521at2"/>
<evidence type="ECO:0000256" key="2">
    <source>
        <dbReference type="ARBA" id="ARBA00022692"/>
    </source>
</evidence>
<keyword evidence="4" id="KW-0472">Membrane</keyword>
<keyword evidence="2" id="KW-0812">Transmembrane</keyword>